<dbReference type="Pfam" id="PF00348">
    <property type="entry name" value="polyprenyl_synt"/>
    <property type="match status" value="1"/>
</dbReference>
<gene>
    <name evidence="7" type="ORF">Q664_32635</name>
</gene>
<comment type="cofactor">
    <cofactor evidence="1">
        <name>Mg(2+)</name>
        <dbReference type="ChEBI" id="CHEBI:18420"/>
    </cofactor>
</comment>
<evidence type="ECO:0000256" key="3">
    <source>
        <dbReference type="ARBA" id="ARBA00022679"/>
    </source>
</evidence>
<organism evidence="7 8">
    <name type="scientific">Archangium violaceum Cb vi76</name>
    <dbReference type="NCBI Taxonomy" id="1406225"/>
    <lineage>
        <taxon>Bacteria</taxon>
        <taxon>Pseudomonadati</taxon>
        <taxon>Myxococcota</taxon>
        <taxon>Myxococcia</taxon>
        <taxon>Myxococcales</taxon>
        <taxon>Cystobacterineae</taxon>
        <taxon>Archangiaceae</taxon>
        <taxon>Archangium</taxon>
    </lineage>
</organism>
<dbReference type="Gene3D" id="1.10.600.10">
    <property type="entry name" value="Farnesyl Diphosphate Synthase"/>
    <property type="match status" value="1"/>
</dbReference>
<keyword evidence="4" id="KW-0479">Metal-binding</keyword>
<dbReference type="GO" id="GO:0046872">
    <property type="term" value="F:metal ion binding"/>
    <property type="evidence" value="ECO:0007669"/>
    <property type="project" value="UniProtKB-KW"/>
</dbReference>
<name>A0A084SMG4_9BACT</name>
<sequence length="350" mass="37929">MPAPSVEQAWLQLVRARVDASLAELLELPDEARLDIRWTEALGHVREYVARPTWRMRPALLLAGYCLARGSASVPAGLWRFAAGLELLHAFAAIHDDAAEQSVVRRGGLTLHHLLAPGATGQHLSVVIGDHLFALAMETLLGSELPGATQASQYFLKLGRYSAVGRYAELARGGALLGPGGVLRAWRQARLRMVREGLASALVCGAMLAGADAELRMRLARVGCHVGLAHELREELRGLFGETRGAGQAPRCDFLQGRRTFPVAAAWSRALPEARRELEALWSLPAERRDELALGRVRRLVEESGGRSATENLVTRASHGAVLALAELPNPNGLRELVQSLIGQLAHRIV</sequence>
<evidence type="ECO:0000313" key="7">
    <source>
        <dbReference type="EMBL" id="KFA89649.1"/>
    </source>
</evidence>
<dbReference type="PANTHER" id="PTHR12001:SF85">
    <property type="entry name" value="SHORT CHAIN ISOPRENYL DIPHOSPHATE SYNTHASE"/>
    <property type="match status" value="1"/>
</dbReference>
<dbReference type="PANTHER" id="PTHR12001">
    <property type="entry name" value="GERANYLGERANYL PYROPHOSPHATE SYNTHASE"/>
    <property type="match status" value="1"/>
</dbReference>
<comment type="similarity">
    <text evidence="2 6">Belongs to the FPP/GGPP synthase family.</text>
</comment>
<keyword evidence="3 6" id="KW-0808">Transferase</keyword>
<dbReference type="GO" id="GO:0004659">
    <property type="term" value="F:prenyltransferase activity"/>
    <property type="evidence" value="ECO:0007669"/>
    <property type="project" value="InterPro"/>
</dbReference>
<evidence type="ECO:0000256" key="1">
    <source>
        <dbReference type="ARBA" id="ARBA00001946"/>
    </source>
</evidence>
<dbReference type="RefSeq" id="WP_043404374.1">
    <property type="nucleotide sequence ID" value="NZ_JPMI01000233.1"/>
</dbReference>
<evidence type="ECO:0000256" key="6">
    <source>
        <dbReference type="RuleBase" id="RU004466"/>
    </source>
</evidence>
<dbReference type="SUPFAM" id="SSF48576">
    <property type="entry name" value="Terpenoid synthases"/>
    <property type="match status" value="1"/>
</dbReference>
<evidence type="ECO:0000256" key="4">
    <source>
        <dbReference type="ARBA" id="ARBA00022723"/>
    </source>
</evidence>
<evidence type="ECO:0000313" key="8">
    <source>
        <dbReference type="Proteomes" id="UP000028547"/>
    </source>
</evidence>
<reference evidence="7 8" key="1">
    <citation type="submission" date="2014-07" db="EMBL/GenBank/DDBJ databases">
        <title>Draft Genome Sequence of Gephyronic Acid Producer, Cystobacter violaceus Strain Cb vi76.</title>
        <authorList>
            <person name="Stevens D.C."/>
            <person name="Young J."/>
            <person name="Carmichael R."/>
            <person name="Tan J."/>
            <person name="Taylor R.E."/>
        </authorList>
    </citation>
    <scope>NUCLEOTIDE SEQUENCE [LARGE SCALE GENOMIC DNA]</scope>
    <source>
        <strain evidence="7 8">Cb vi76</strain>
    </source>
</reference>
<dbReference type="AlphaFoldDB" id="A0A084SMG4"/>
<comment type="caution">
    <text evidence="7">The sequence shown here is derived from an EMBL/GenBank/DDBJ whole genome shotgun (WGS) entry which is preliminary data.</text>
</comment>
<dbReference type="Proteomes" id="UP000028547">
    <property type="component" value="Unassembled WGS sequence"/>
</dbReference>
<accession>A0A084SMG4</accession>
<dbReference type="GO" id="GO:0008299">
    <property type="term" value="P:isoprenoid biosynthetic process"/>
    <property type="evidence" value="ECO:0007669"/>
    <property type="project" value="InterPro"/>
</dbReference>
<dbReference type="InterPro" id="IPR000092">
    <property type="entry name" value="Polyprenyl_synt"/>
</dbReference>
<evidence type="ECO:0000256" key="5">
    <source>
        <dbReference type="ARBA" id="ARBA00022842"/>
    </source>
</evidence>
<dbReference type="EMBL" id="JPMI01000233">
    <property type="protein sequence ID" value="KFA89649.1"/>
    <property type="molecule type" value="Genomic_DNA"/>
</dbReference>
<protein>
    <submittedName>
        <fullName evidence="7">Farnesyltranstransferase</fullName>
    </submittedName>
</protein>
<keyword evidence="5" id="KW-0460">Magnesium</keyword>
<dbReference type="InterPro" id="IPR008949">
    <property type="entry name" value="Isoprenoid_synthase_dom_sf"/>
</dbReference>
<proteinExistence type="inferred from homology"/>
<evidence type="ECO:0000256" key="2">
    <source>
        <dbReference type="ARBA" id="ARBA00006706"/>
    </source>
</evidence>